<evidence type="ECO:0000313" key="1">
    <source>
        <dbReference type="EMBL" id="ACL66607.1"/>
    </source>
</evidence>
<evidence type="ECO:0000313" key="2">
    <source>
        <dbReference type="Proteomes" id="UP000007089"/>
    </source>
</evidence>
<dbReference type="KEGG" id="acp:A2cp1_3273"/>
<keyword evidence="2" id="KW-1185">Reference proteome</keyword>
<dbReference type="EMBL" id="CP001359">
    <property type="protein sequence ID" value="ACL66607.1"/>
    <property type="molecule type" value="Genomic_DNA"/>
</dbReference>
<name>B8JGX0_ANAD2</name>
<proteinExistence type="predicted"/>
<dbReference type="Proteomes" id="UP000007089">
    <property type="component" value="Chromosome"/>
</dbReference>
<dbReference type="HOGENOM" id="CLU_1891820_0_0_7"/>
<dbReference type="RefSeq" id="WP_015934420.1">
    <property type="nucleotide sequence ID" value="NC_011891.1"/>
</dbReference>
<reference evidence="1" key="1">
    <citation type="submission" date="2009-01" db="EMBL/GenBank/DDBJ databases">
        <title>Complete sequence of Anaeromyxobacter dehalogenans 2CP-1.</title>
        <authorList>
            <consortium name="US DOE Joint Genome Institute"/>
            <person name="Lucas S."/>
            <person name="Copeland A."/>
            <person name="Lapidus A."/>
            <person name="Glavina del Rio T."/>
            <person name="Dalin E."/>
            <person name="Tice H."/>
            <person name="Bruce D."/>
            <person name="Goodwin L."/>
            <person name="Pitluck S."/>
            <person name="Saunders E."/>
            <person name="Brettin T."/>
            <person name="Detter J.C."/>
            <person name="Han C."/>
            <person name="Larimer F."/>
            <person name="Land M."/>
            <person name="Hauser L."/>
            <person name="Kyrpides N."/>
            <person name="Ovchinnikova G."/>
            <person name="Beliaev A.S."/>
            <person name="Richardson P."/>
        </authorList>
    </citation>
    <scope>NUCLEOTIDE SEQUENCE</scope>
    <source>
        <strain evidence="1">2CP-1</strain>
    </source>
</reference>
<dbReference type="AlphaFoldDB" id="B8JGX0"/>
<gene>
    <name evidence="1" type="ordered locus">A2cp1_3273</name>
</gene>
<sequence>MDPALELLSRDPAWRPTAEEAAPWLRLAEAPAAPEALLREVRWWRAFEAARRRAWEEVSALAEAGLAEPFTEREAIRLALLHCLSGSVAEAEHVVAQAVQLGASDEGLPRRVAEACAREGLREAAERMGGGGAR</sequence>
<protein>
    <submittedName>
        <fullName evidence="1">Uncharacterized protein</fullName>
    </submittedName>
</protein>
<accession>B8JGX0</accession>
<organism evidence="1 2">
    <name type="scientific">Anaeromyxobacter dehalogenans (strain ATCC BAA-258 / DSM 21875 / 2CP-1)</name>
    <dbReference type="NCBI Taxonomy" id="455488"/>
    <lineage>
        <taxon>Bacteria</taxon>
        <taxon>Pseudomonadati</taxon>
        <taxon>Myxococcota</taxon>
        <taxon>Myxococcia</taxon>
        <taxon>Myxococcales</taxon>
        <taxon>Cystobacterineae</taxon>
        <taxon>Anaeromyxobacteraceae</taxon>
        <taxon>Anaeromyxobacter</taxon>
    </lineage>
</organism>